<keyword evidence="3" id="KW-1185">Reference proteome</keyword>
<evidence type="ECO:0000313" key="2">
    <source>
        <dbReference type="EMBL" id="KAF2882384.1"/>
    </source>
</evidence>
<dbReference type="Proteomes" id="UP000801492">
    <property type="component" value="Unassembled WGS sequence"/>
</dbReference>
<dbReference type="OrthoDB" id="10538774at2759"/>
<evidence type="ECO:0000313" key="3">
    <source>
        <dbReference type="Proteomes" id="UP000801492"/>
    </source>
</evidence>
<reference evidence="2" key="1">
    <citation type="submission" date="2019-08" db="EMBL/GenBank/DDBJ databases">
        <title>The genome of the North American firefly Photinus pyralis.</title>
        <authorList>
            <consortium name="Photinus pyralis genome working group"/>
            <person name="Fallon T.R."/>
            <person name="Sander Lower S.E."/>
            <person name="Weng J.-K."/>
        </authorList>
    </citation>
    <scope>NUCLEOTIDE SEQUENCE</scope>
    <source>
        <strain evidence="2">TRF0915ILg1</strain>
        <tissue evidence="2">Whole body</tissue>
    </source>
</reference>
<protein>
    <submittedName>
        <fullName evidence="2">Uncharacterized protein</fullName>
    </submittedName>
</protein>
<sequence>MADATIGESEEKLSINSASTSNQEKKMENKSDQKVLLKNNEDVDNQTHQQEQQVTLLSEIEDNRAEYNETSTVKSRSKRNVIRVPIKDGYLDEEGNMVDESRIFD</sequence>
<evidence type="ECO:0000256" key="1">
    <source>
        <dbReference type="SAM" id="MobiDB-lite"/>
    </source>
</evidence>
<gene>
    <name evidence="2" type="ORF">ILUMI_23804</name>
</gene>
<dbReference type="EMBL" id="VTPC01090620">
    <property type="protein sequence ID" value="KAF2882384.1"/>
    <property type="molecule type" value="Genomic_DNA"/>
</dbReference>
<feature type="compositionally biased region" description="Basic and acidic residues" evidence="1">
    <location>
        <begin position="23"/>
        <end position="35"/>
    </location>
</feature>
<comment type="caution">
    <text evidence="2">The sequence shown here is derived from an EMBL/GenBank/DDBJ whole genome shotgun (WGS) entry which is preliminary data.</text>
</comment>
<accession>A0A8K0C873</accession>
<name>A0A8K0C873_IGNLU</name>
<dbReference type="AlphaFoldDB" id="A0A8K0C873"/>
<feature type="region of interest" description="Disordered" evidence="1">
    <location>
        <begin position="1"/>
        <end position="35"/>
    </location>
</feature>
<proteinExistence type="predicted"/>
<organism evidence="2 3">
    <name type="scientific">Ignelater luminosus</name>
    <name type="common">Cucubano</name>
    <name type="synonym">Pyrophorus luminosus</name>
    <dbReference type="NCBI Taxonomy" id="2038154"/>
    <lineage>
        <taxon>Eukaryota</taxon>
        <taxon>Metazoa</taxon>
        <taxon>Ecdysozoa</taxon>
        <taxon>Arthropoda</taxon>
        <taxon>Hexapoda</taxon>
        <taxon>Insecta</taxon>
        <taxon>Pterygota</taxon>
        <taxon>Neoptera</taxon>
        <taxon>Endopterygota</taxon>
        <taxon>Coleoptera</taxon>
        <taxon>Polyphaga</taxon>
        <taxon>Elateriformia</taxon>
        <taxon>Elateroidea</taxon>
        <taxon>Elateridae</taxon>
        <taxon>Agrypninae</taxon>
        <taxon>Pyrophorini</taxon>
        <taxon>Ignelater</taxon>
    </lineage>
</organism>